<evidence type="ECO:0000313" key="4">
    <source>
        <dbReference type="Proteomes" id="UP000596742"/>
    </source>
</evidence>
<sequence>MATHDQIVCGQCSRGDVVSPGSSWCSECEEILCTPCNRIHRLVKVTQYHHLADLHEPSFIQKESFMNIPFCDKHVNKNIDLYCMFHDVVCCRTCVLESHRPCENVQEVEDVSGSIKSSALVEDVSKAVSELSKTFESIIKTRKKNLEAVNCQESVIKESIVKLKADLLKDVDLLEKSLLKDLSNFHEKTISKLDASVNEFSEMNDTWSKIKEELKFNMEYGSNSRIFILAEKIKHKLPETEMKLPDILSKIVNVNIKYCVKKKIYQI</sequence>
<accession>A0A8B6EI19</accession>
<gene>
    <name evidence="3" type="ORF">MGAL_10B052911</name>
</gene>
<dbReference type="PANTHER" id="PTHR25462">
    <property type="entry name" value="BONUS, ISOFORM C-RELATED"/>
    <property type="match status" value="1"/>
</dbReference>
<keyword evidence="1" id="KW-0479">Metal-binding</keyword>
<keyword evidence="1" id="KW-0863">Zinc-finger</keyword>
<evidence type="ECO:0000256" key="1">
    <source>
        <dbReference type="PROSITE-ProRule" id="PRU00024"/>
    </source>
</evidence>
<reference evidence="3" key="1">
    <citation type="submission" date="2018-11" db="EMBL/GenBank/DDBJ databases">
        <authorList>
            <person name="Alioto T."/>
            <person name="Alioto T."/>
        </authorList>
    </citation>
    <scope>NUCLEOTIDE SEQUENCE</scope>
</reference>
<dbReference type="Gene3D" id="3.30.160.60">
    <property type="entry name" value="Classic Zinc Finger"/>
    <property type="match status" value="1"/>
</dbReference>
<feature type="domain" description="B box-type" evidence="2">
    <location>
        <begin position="4"/>
        <end position="54"/>
    </location>
</feature>
<evidence type="ECO:0000259" key="2">
    <source>
        <dbReference type="PROSITE" id="PS50119"/>
    </source>
</evidence>
<name>A0A8B6EI19_MYTGA</name>
<dbReference type="SUPFAM" id="SSF57845">
    <property type="entry name" value="B-box zinc-binding domain"/>
    <property type="match status" value="1"/>
</dbReference>
<comment type="caution">
    <text evidence="3">The sequence shown here is derived from an EMBL/GenBank/DDBJ whole genome shotgun (WGS) entry which is preliminary data.</text>
</comment>
<evidence type="ECO:0000313" key="3">
    <source>
        <dbReference type="EMBL" id="VDI35388.1"/>
    </source>
</evidence>
<dbReference type="EMBL" id="UYJE01005232">
    <property type="protein sequence ID" value="VDI35388.1"/>
    <property type="molecule type" value="Genomic_DNA"/>
</dbReference>
<dbReference type="InterPro" id="IPR047153">
    <property type="entry name" value="TRIM45/56/19-like"/>
</dbReference>
<dbReference type="PANTHER" id="PTHR25462:SF296">
    <property type="entry name" value="MEIOTIC P26, ISOFORM F"/>
    <property type="match status" value="1"/>
</dbReference>
<organism evidence="3 4">
    <name type="scientific">Mytilus galloprovincialis</name>
    <name type="common">Mediterranean mussel</name>
    <dbReference type="NCBI Taxonomy" id="29158"/>
    <lineage>
        <taxon>Eukaryota</taxon>
        <taxon>Metazoa</taxon>
        <taxon>Spiralia</taxon>
        <taxon>Lophotrochozoa</taxon>
        <taxon>Mollusca</taxon>
        <taxon>Bivalvia</taxon>
        <taxon>Autobranchia</taxon>
        <taxon>Pteriomorphia</taxon>
        <taxon>Mytilida</taxon>
        <taxon>Mytiloidea</taxon>
        <taxon>Mytilidae</taxon>
        <taxon>Mytilinae</taxon>
        <taxon>Mytilus</taxon>
    </lineage>
</organism>
<dbReference type="InterPro" id="IPR000315">
    <property type="entry name" value="Znf_B-box"/>
</dbReference>
<keyword evidence="1" id="KW-0862">Zinc</keyword>
<protein>
    <recommendedName>
        <fullName evidence="2">B box-type domain-containing protein</fullName>
    </recommendedName>
</protein>
<dbReference type="Proteomes" id="UP000596742">
    <property type="component" value="Unassembled WGS sequence"/>
</dbReference>
<dbReference type="OrthoDB" id="6082856at2759"/>
<keyword evidence="4" id="KW-1185">Reference proteome</keyword>
<dbReference type="GO" id="GO:0008270">
    <property type="term" value="F:zinc ion binding"/>
    <property type="evidence" value="ECO:0007669"/>
    <property type="project" value="UniProtKB-KW"/>
</dbReference>
<proteinExistence type="predicted"/>
<dbReference type="PROSITE" id="PS50119">
    <property type="entry name" value="ZF_BBOX"/>
    <property type="match status" value="1"/>
</dbReference>
<dbReference type="AlphaFoldDB" id="A0A8B6EI19"/>